<dbReference type="GO" id="GO:0006281">
    <property type="term" value="P:DNA repair"/>
    <property type="evidence" value="ECO:0007669"/>
    <property type="project" value="UniProtKB-KW"/>
</dbReference>
<evidence type="ECO:0000313" key="14">
    <source>
        <dbReference type="EMBL" id="ACZ29865.1"/>
    </source>
</evidence>
<evidence type="ECO:0000256" key="5">
    <source>
        <dbReference type="ARBA" id="ARBA00022723"/>
    </source>
</evidence>
<evidence type="ECO:0000256" key="7">
    <source>
        <dbReference type="ARBA" id="ARBA00022801"/>
    </source>
</evidence>
<evidence type="ECO:0000259" key="13">
    <source>
        <dbReference type="PROSITE" id="PS51462"/>
    </source>
</evidence>
<keyword evidence="6" id="KW-0227">DNA damage</keyword>
<dbReference type="KEGG" id="xce:Xcel_0830"/>
<dbReference type="GO" id="GO:0044715">
    <property type="term" value="F:8-oxo-dGDP phosphatase activity"/>
    <property type="evidence" value="ECO:0007669"/>
    <property type="project" value="TreeGrafter"/>
</dbReference>
<comment type="similarity">
    <text evidence="2 12">Belongs to the Nudix hydrolase family.</text>
</comment>
<evidence type="ECO:0000256" key="1">
    <source>
        <dbReference type="ARBA" id="ARBA00001946"/>
    </source>
</evidence>
<dbReference type="Pfam" id="PF00293">
    <property type="entry name" value="NUDIX"/>
    <property type="match status" value="1"/>
</dbReference>
<dbReference type="Proteomes" id="UP000002255">
    <property type="component" value="Chromosome"/>
</dbReference>
<gene>
    <name evidence="14" type="ordered locus">Xcel_0830</name>
</gene>
<dbReference type="STRING" id="446471.Xcel_0830"/>
<reference evidence="14 15" key="2">
    <citation type="journal article" date="2010" name="Stand. Genomic Sci.">
        <title>Complete genome sequence of Xylanimonas cellulosilytica type strain (XIL07).</title>
        <authorList>
            <person name="Foster B."/>
            <person name="Pukall R."/>
            <person name="Abt B."/>
            <person name="Nolan M."/>
            <person name="Glavina Del Rio T."/>
            <person name="Chen F."/>
            <person name="Lucas S."/>
            <person name="Tice H."/>
            <person name="Pitluck S."/>
            <person name="Cheng J.-F."/>
            <person name="Chertkov O."/>
            <person name="Brettin T."/>
            <person name="Han C."/>
            <person name="Detter J.C."/>
            <person name="Bruce D."/>
            <person name="Goodwin L."/>
            <person name="Ivanova N."/>
            <person name="Mavromatis K."/>
            <person name="Pati A."/>
            <person name="Mikhailova N."/>
            <person name="Chen A."/>
            <person name="Palaniappan K."/>
            <person name="Land M."/>
            <person name="Hauser L."/>
            <person name="Chang Y.-J."/>
            <person name="Jeffries C.D."/>
            <person name="Chain P."/>
            <person name="Rohde M."/>
            <person name="Goeker M."/>
            <person name="Bristow J."/>
            <person name="Eisen J.A."/>
            <person name="Markowitz V."/>
            <person name="Hugenholtz P."/>
            <person name="Kyrpides N.C."/>
            <person name="Klenk H.-P."/>
            <person name="Lapidus A."/>
        </authorList>
    </citation>
    <scope>NUCLEOTIDE SEQUENCE [LARGE SCALE GENOMIC DNA]</scope>
    <source>
        <strain evidence="15">DSM 15894 / CECT 5975 / LMG 20990 / XIL07</strain>
    </source>
</reference>
<dbReference type="InterPro" id="IPR020084">
    <property type="entry name" value="NUDIX_hydrolase_CS"/>
</dbReference>
<evidence type="ECO:0000256" key="8">
    <source>
        <dbReference type="ARBA" id="ARBA00022842"/>
    </source>
</evidence>
<evidence type="ECO:0000256" key="2">
    <source>
        <dbReference type="ARBA" id="ARBA00005582"/>
    </source>
</evidence>
<feature type="domain" description="Nudix hydrolase" evidence="13">
    <location>
        <begin position="1"/>
        <end position="127"/>
    </location>
</feature>
<dbReference type="InterPro" id="IPR000086">
    <property type="entry name" value="NUDIX_hydrolase_dom"/>
</dbReference>
<proteinExistence type="inferred from homology"/>
<dbReference type="InterPro" id="IPR020476">
    <property type="entry name" value="Nudix_hydrolase"/>
</dbReference>
<protein>
    <recommendedName>
        <fullName evidence="11">8-oxo-dGTP diphosphatase</fullName>
        <ecNumber evidence="11">3.6.1.55</ecNumber>
    </recommendedName>
</protein>
<dbReference type="SUPFAM" id="SSF55811">
    <property type="entry name" value="Nudix"/>
    <property type="match status" value="1"/>
</dbReference>
<dbReference type="Gene3D" id="3.90.79.10">
    <property type="entry name" value="Nucleoside Triphosphate Pyrophosphohydrolase"/>
    <property type="match status" value="1"/>
</dbReference>
<dbReference type="InterPro" id="IPR015797">
    <property type="entry name" value="NUDIX_hydrolase-like_dom_sf"/>
</dbReference>
<dbReference type="PANTHER" id="PTHR47707">
    <property type="entry name" value="8-OXO-DGTP DIPHOSPHATASE"/>
    <property type="match status" value="1"/>
</dbReference>
<dbReference type="AlphaFoldDB" id="D1BY22"/>
<dbReference type="eggNOG" id="COG1051">
    <property type="taxonomic scope" value="Bacteria"/>
</dbReference>
<evidence type="ECO:0000256" key="6">
    <source>
        <dbReference type="ARBA" id="ARBA00022763"/>
    </source>
</evidence>
<evidence type="ECO:0000256" key="4">
    <source>
        <dbReference type="ARBA" id="ARBA00022705"/>
    </source>
</evidence>
<dbReference type="EMBL" id="CP001821">
    <property type="protein sequence ID" value="ACZ29865.1"/>
    <property type="molecule type" value="Genomic_DNA"/>
</dbReference>
<keyword evidence="5" id="KW-0479">Metal-binding</keyword>
<sequence>MRDRIAAAVLLDGDRVLLCLRSRTRLWYPGVWDLPGGHVEDGETPATALTRELREELGITARAVRPAAHVETDDYEMDVFVVHEWDGPIGNRAPDEHDALTFVTLAEAARLELADAHLLPLLTRLMVTDGRITRPTAPELIGTTPNAPWLPPGGRADAVYSPGGEAPAPTGLVRLLIQRGDHVFCMARDDTGKLDLPTRAVPDLDDGRNTAELLTRDILGGPAAVTLVGFIRNIVDTPDADYPWPTPNAHFSVWAAHGEPRIQGQWLSISDRGSPLRDRHWWPIAAHANTA</sequence>
<dbReference type="OrthoDB" id="9808993at2"/>
<dbReference type="GO" id="GO:0006260">
    <property type="term" value="P:DNA replication"/>
    <property type="evidence" value="ECO:0007669"/>
    <property type="project" value="UniProtKB-KW"/>
</dbReference>
<keyword evidence="4" id="KW-0235">DNA replication</keyword>
<reference evidence="15" key="1">
    <citation type="submission" date="2009-11" db="EMBL/GenBank/DDBJ databases">
        <title>The complete chromosome of Xylanimonas cellulosilytica DSM 15894.</title>
        <authorList>
            <consortium name="US DOE Joint Genome Institute (JGI-PGF)"/>
            <person name="Lucas S."/>
            <person name="Copeland A."/>
            <person name="Lapidus A."/>
            <person name="Glavina del Rio T."/>
            <person name="Dalin E."/>
            <person name="Tice H."/>
            <person name="Bruce D."/>
            <person name="Goodwin L."/>
            <person name="Pitluck S."/>
            <person name="Kyrpides N."/>
            <person name="Mavromatis K."/>
            <person name="Ivanova N."/>
            <person name="Mikhailova N."/>
            <person name="Foster B."/>
            <person name="Clum A."/>
            <person name="Brettin T."/>
            <person name="Detter J.C."/>
            <person name="Han C."/>
            <person name="Larimer F."/>
            <person name="Land M."/>
            <person name="Hauser L."/>
            <person name="Markowitz V."/>
            <person name="Cheng J.F."/>
            <person name="Hugenholtz P."/>
            <person name="Woyke T."/>
            <person name="Wu D."/>
            <person name="Gehrich-Schroeter G."/>
            <person name="Schneider S."/>
            <person name="Pukall S.R."/>
            <person name="Klenk H.P."/>
            <person name="Eisen J.A."/>
        </authorList>
    </citation>
    <scope>NUCLEOTIDE SEQUENCE [LARGE SCALE GENOMIC DNA]</scope>
    <source>
        <strain evidence="15">DSM 15894 / CECT 5975 / LMG 20990 / XIL07</strain>
    </source>
</reference>
<evidence type="ECO:0000256" key="3">
    <source>
        <dbReference type="ARBA" id="ARBA00022457"/>
    </source>
</evidence>
<dbReference type="PRINTS" id="PR00502">
    <property type="entry name" value="NUDIXFAMILY"/>
</dbReference>
<comment type="cofactor">
    <cofactor evidence="1">
        <name>Mg(2+)</name>
        <dbReference type="ChEBI" id="CHEBI:18420"/>
    </cofactor>
</comment>
<keyword evidence="3" id="KW-0515">Mutator protein</keyword>
<accession>D1BY22</accession>
<evidence type="ECO:0000256" key="9">
    <source>
        <dbReference type="ARBA" id="ARBA00023204"/>
    </source>
</evidence>
<evidence type="ECO:0000313" key="15">
    <source>
        <dbReference type="Proteomes" id="UP000002255"/>
    </source>
</evidence>
<dbReference type="HOGENOM" id="CLU_956302_0_0_11"/>
<dbReference type="RefSeq" id="WP_012877607.1">
    <property type="nucleotide sequence ID" value="NC_013530.1"/>
</dbReference>
<dbReference type="GO" id="GO:0044716">
    <property type="term" value="F:8-oxo-GDP phosphatase activity"/>
    <property type="evidence" value="ECO:0007669"/>
    <property type="project" value="TreeGrafter"/>
</dbReference>
<dbReference type="EC" id="3.6.1.55" evidence="11"/>
<evidence type="ECO:0000256" key="10">
    <source>
        <dbReference type="ARBA" id="ARBA00035861"/>
    </source>
</evidence>
<dbReference type="InterPro" id="IPR047127">
    <property type="entry name" value="MutT-like"/>
</dbReference>
<dbReference type="GO" id="GO:0035539">
    <property type="term" value="F:8-oxo-7,8-dihydrodeoxyguanosine triphosphate pyrophosphatase activity"/>
    <property type="evidence" value="ECO:0007669"/>
    <property type="project" value="UniProtKB-EC"/>
</dbReference>
<dbReference type="PROSITE" id="PS51462">
    <property type="entry name" value="NUDIX"/>
    <property type="match status" value="1"/>
</dbReference>
<evidence type="ECO:0000256" key="11">
    <source>
        <dbReference type="ARBA" id="ARBA00038905"/>
    </source>
</evidence>
<evidence type="ECO:0000256" key="12">
    <source>
        <dbReference type="RuleBase" id="RU003476"/>
    </source>
</evidence>
<comment type="catalytic activity">
    <reaction evidence="10">
        <text>8-oxo-dGTP + H2O = 8-oxo-dGMP + diphosphate + H(+)</text>
        <dbReference type="Rhea" id="RHEA:31575"/>
        <dbReference type="ChEBI" id="CHEBI:15377"/>
        <dbReference type="ChEBI" id="CHEBI:15378"/>
        <dbReference type="ChEBI" id="CHEBI:33019"/>
        <dbReference type="ChEBI" id="CHEBI:63224"/>
        <dbReference type="ChEBI" id="CHEBI:77896"/>
        <dbReference type="EC" id="3.6.1.55"/>
    </reaction>
</comment>
<keyword evidence="15" id="KW-1185">Reference proteome</keyword>
<name>D1BY22_XYLCX</name>
<dbReference type="PROSITE" id="PS00893">
    <property type="entry name" value="NUDIX_BOX"/>
    <property type="match status" value="1"/>
</dbReference>
<dbReference type="GO" id="GO:0008413">
    <property type="term" value="F:8-oxo-7,8-dihydroguanosine triphosphate pyrophosphatase activity"/>
    <property type="evidence" value="ECO:0007669"/>
    <property type="project" value="TreeGrafter"/>
</dbReference>
<organism evidence="14 15">
    <name type="scientific">Xylanimonas cellulosilytica (strain DSM 15894 / JCM 12276 / CECT 5975 / KCTC 9989 / LMG 20990 / NBRC 107835 / XIL07)</name>
    <dbReference type="NCBI Taxonomy" id="446471"/>
    <lineage>
        <taxon>Bacteria</taxon>
        <taxon>Bacillati</taxon>
        <taxon>Actinomycetota</taxon>
        <taxon>Actinomycetes</taxon>
        <taxon>Micrococcales</taxon>
        <taxon>Promicromonosporaceae</taxon>
        <taxon>Xylanimonas</taxon>
    </lineage>
</organism>
<dbReference type="GO" id="GO:0046872">
    <property type="term" value="F:metal ion binding"/>
    <property type="evidence" value="ECO:0007669"/>
    <property type="project" value="UniProtKB-KW"/>
</dbReference>
<keyword evidence="8" id="KW-0460">Magnesium</keyword>
<dbReference type="PANTHER" id="PTHR47707:SF1">
    <property type="entry name" value="NUDIX HYDROLASE FAMILY PROTEIN"/>
    <property type="match status" value="1"/>
</dbReference>
<keyword evidence="7 12" id="KW-0378">Hydrolase</keyword>
<keyword evidence="9" id="KW-0234">DNA repair</keyword>